<reference evidence="4 5" key="1">
    <citation type="submission" date="2020-03" db="EMBL/GenBank/DDBJ databases">
        <title>Genomic Encyclopedia of Type Strains, Phase IV (KMG-IV): sequencing the most valuable type-strain genomes for metagenomic binning, comparative biology and taxonomic classification.</title>
        <authorList>
            <person name="Goeker M."/>
        </authorList>
    </citation>
    <scope>NUCLEOTIDE SEQUENCE [LARGE SCALE GENOMIC DNA]</scope>
    <source>
        <strain evidence="4 5">DSM 29762</strain>
    </source>
</reference>
<keyword evidence="2 4" id="KW-0808">Transferase</keyword>
<protein>
    <submittedName>
        <fullName evidence="4">Glycosyltransferase involved in cell wall biosynthesis</fullName>
    </submittedName>
</protein>
<gene>
    <name evidence="4" type="ORF">GGR42_000752</name>
</gene>
<evidence type="ECO:0000256" key="2">
    <source>
        <dbReference type="ARBA" id="ARBA00022679"/>
    </source>
</evidence>
<dbReference type="AlphaFoldDB" id="A0A846QTJ7"/>
<evidence type="ECO:0000313" key="5">
    <source>
        <dbReference type="Proteomes" id="UP000590442"/>
    </source>
</evidence>
<dbReference type="Pfam" id="PF00535">
    <property type="entry name" value="Glycos_transf_2"/>
    <property type="match status" value="1"/>
</dbReference>
<organism evidence="4 5">
    <name type="scientific">Saonia flava</name>
    <dbReference type="NCBI Taxonomy" id="523696"/>
    <lineage>
        <taxon>Bacteria</taxon>
        <taxon>Pseudomonadati</taxon>
        <taxon>Bacteroidota</taxon>
        <taxon>Flavobacteriia</taxon>
        <taxon>Flavobacteriales</taxon>
        <taxon>Flavobacteriaceae</taxon>
        <taxon>Saonia</taxon>
    </lineage>
</organism>
<keyword evidence="1" id="KW-0328">Glycosyltransferase</keyword>
<dbReference type="GO" id="GO:0016758">
    <property type="term" value="F:hexosyltransferase activity"/>
    <property type="evidence" value="ECO:0007669"/>
    <property type="project" value="UniProtKB-ARBA"/>
</dbReference>
<evidence type="ECO:0000259" key="3">
    <source>
        <dbReference type="Pfam" id="PF00535"/>
    </source>
</evidence>
<dbReference type="InterPro" id="IPR001173">
    <property type="entry name" value="Glyco_trans_2-like"/>
</dbReference>
<name>A0A846QTJ7_9FLAO</name>
<dbReference type="Proteomes" id="UP000590442">
    <property type="component" value="Unassembled WGS sequence"/>
</dbReference>
<evidence type="ECO:0000256" key="1">
    <source>
        <dbReference type="ARBA" id="ARBA00022676"/>
    </source>
</evidence>
<feature type="domain" description="Glycosyltransferase 2-like" evidence="3">
    <location>
        <begin position="4"/>
        <end position="112"/>
    </location>
</feature>
<dbReference type="Gene3D" id="3.90.550.10">
    <property type="entry name" value="Spore Coat Polysaccharide Biosynthesis Protein SpsA, Chain A"/>
    <property type="match status" value="1"/>
</dbReference>
<dbReference type="RefSeq" id="WP_167960971.1">
    <property type="nucleotide sequence ID" value="NZ_JAATJJ010000001.1"/>
</dbReference>
<dbReference type="SUPFAM" id="SSF53448">
    <property type="entry name" value="Nucleotide-diphospho-sugar transferases"/>
    <property type="match status" value="1"/>
</dbReference>
<proteinExistence type="predicted"/>
<comment type="caution">
    <text evidence="4">The sequence shown here is derived from an EMBL/GenBank/DDBJ whole genome shotgun (WGS) entry which is preliminary data.</text>
</comment>
<sequence length="343" mass="39052">MKLSILIPLYNKEKYIERCFKSLLDQGLSNNEYEIIIVDDGSKDSGAAIVDEYAEKHSNIQLIRQQNQGPSVARNKCLAAANGDYVYFLDADDYLATNVLRLIIALAVENDLEILEFDTKQIAESAALDFDSLTQNPQDLPVLVMDGISYVAEYGFRNEAWRYIVKRSLLVDAGVRFIEGTLYEDAIFTASLFITAHRMAKVDIDVHRYIVVENSIVTSKDRAHNLKFIHGMVNAIEHFHGLIKDLDSSHVDYNKVVKSLRGRQQAFVFALLIRTLKYRLLSFKDLKKILSRLNTYEAYPIDPKIGGIGEGNTRRFYNNFFVPIFNNKTCLFLGMVLMRAVPS</sequence>
<dbReference type="InterPro" id="IPR029044">
    <property type="entry name" value="Nucleotide-diphossugar_trans"/>
</dbReference>
<accession>A0A846QTJ7</accession>
<keyword evidence="5" id="KW-1185">Reference proteome</keyword>
<dbReference type="EMBL" id="JAATJJ010000001">
    <property type="protein sequence ID" value="NJB70290.1"/>
    <property type="molecule type" value="Genomic_DNA"/>
</dbReference>
<dbReference type="PANTHER" id="PTHR22916">
    <property type="entry name" value="GLYCOSYLTRANSFERASE"/>
    <property type="match status" value="1"/>
</dbReference>
<dbReference type="CDD" id="cd00761">
    <property type="entry name" value="Glyco_tranf_GTA_type"/>
    <property type="match status" value="1"/>
</dbReference>
<evidence type="ECO:0000313" key="4">
    <source>
        <dbReference type="EMBL" id="NJB70290.1"/>
    </source>
</evidence>
<dbReference type="PANTHER" id="PTHR22916:SF51">
    <property type="entry name" value="GLYCOSYLTRANSFERASE EPSH-RELATED"/>
    <property type="match status" value="1"/>
</dbReference>